<evidence type="ECO:0000313" key="1">
    <source>
        <dbReference type="EMBL" id="SBW22717.1"/>
    </source>
</evidence>
<evidence type="ECO:0000313" key="2">
    <source>
        <dbReference type="Proteomes" id="UP000199013"/>
    </source>
</evidence>
<gene>
    <name evidence="1" type="ORF">FDG2_3024</name>
</gene>
<dbReference type="Proteomes" id="UP000199013">
    <property type="component" value="Unassembled WGS sequence"/>
</dbReference>
<sequence>MSTSFSGEYDAAAAAQVAGLKVFGKSVQESIAQIIPCIDSPPVDRLSAFVEGRRIAVDNRFFDSQDAARLHKITEGLLAG</sequence>
<proteinExistence type="predicted"/>
<organism evidence="1 2">
    <name type="scientific">Candidatus Protofrankia californiensis</name>
    <dbReference type="NCBI Taxonomy" id="1839754"/>
    <lineage>
        <taxon>Bacteria</taxon>
        <taxon>Bacillati</taxon>
        <taxon>Actinomycetota</taxon>
        <taxon>Actinomycetes</taxon>
        <taxon>Frankiales</taxon>
        <taxon>Frankiaceae</taxon>
        <taxon>Protofrankia</taxon>
    </lineage>
</organism>
<protein>
    <submittedName>
        <fullName evidence="1">Uncharacterized protein</fullName>
    </submittedName>
</protein>
<name>A0A1C3NYV0_9ACTN</name>
<keyword evidence="2" id="KW-1185">Reference proteome</keyword>
<dbReference type="AlphaFoldDB" id="A0A1C3NYV0"/>
<reference evidence="2" key="1">
    <citation type="submission" date="2016-02" db="EMBL/GenBank/DDBJ databases">
        <authorList>
            <person name="Wibberg D."/>
        </authorList>
    </citation>
    <scope>NUCLEOTIDE SEQUENCE [LARGE SCALE GENOMIC DNA]</scope>
</reference>
<accession>A0A1C3NYV0</accession>
<dbReference type="EMBL" id="FLUV01001271">
    <property type="protein sequence ID" value="SBW22717.1"/>
    <property type="molecule type" value="Genomic_DNA"/>
</dbReference>